<feature type="compositionally biased region" description="Low complexity" evidence="1">
    <location>
        <begin position="130"/>
        <end position="145"/>
    </location>
</feature>
<evidence type="ECO:0000313" key="3">
    <source>
        <dbReference type="Proteomes" id="UP000095210"/>
    </source>
</evidence>
<dbReference type="AlphaFoldDB" id="A0AAC9MY60"/>
<feature type="compositionally biased region" description="Basic and acidic residues" evidence="1">
    <location>
        <begin position="42"/>
        <end position="56"/>
    </location>
</feature>
<feature type="compositionally biased region" description="Basic and acidic residues" evidence="1">
    <location>
        <begin position="76"/>
        <end position="89"/>
    </location>
</feature>
<evidence type="ECO:0000256" key="1">
    <source>
        <dbReference type="SAM" id="MobiDB-lite"/>
    </source>
</evidence>
<reference evidence="3" key="1">
    <citation type="submission" date="2016-03" db="EMBL/GenBank/DDBJ databases">
        <title>Complete genome sequence of the type strain Actinoalloteichus hymeniacidonis DSM 45092.</title>
        <authorList>
            <person name="Schaffert L."/>
            <person name="Albersmeier A."/>
            <person name="Winkler A."/>
            <person name="Kalinowski J."/>
            <person name="Zotchev S."/>
            <person name="Ruckert C."/>
        </authorList>
    </citation>
    <scope>NUCLEOTIDE SEQUENCE [LARGE SCALE GENOMIC DNA]</scope>
    <source>
        <strain evidence="3">HPA177(T) (DSM 45092(T))</strain>
    </source>
</reference>
<dbReference type="EMBL" id="CP014859">
    <property type="protein sequence ID" value="AOS64093.1"/>
    <property type="molecule type" value="Genomic_DNA"/>
</dbReference>
<accession>A0AAC9MY60</accession>
<name>A0AAC9MY60_9PSEU</name>
<proteinExistence type="predicted"/>
<dbReference type="KEGG" id="ahm:TL08_16465"/>
<sequence length="217" mass="23955">MTSSPLLRILSLNHTGIGGDDQHATESGIRRSDDSEACSSDEQSHTGRIESFRPHSPDSGTHRHGISHLGPLNRLTKYDCTDFPDDHPTTRRPAALRSARGPRCHEYGEKPGRARPNGSHSVRPGPHTPSAPISRRNARPAASARGQVRGKRPAVRSGSGGDRPESRRCSAGAVRRARRAEFTSLLRSRRAVPARWSSRPGYPHRRRSSGRHRWRAT</sequence>
<organism evidence="2 3">
    <name type="scientific">Actinoalloteichus hymeniacidonis</name>
    <dbReference type="NCBI Taxonomy" id="340345"/>
    <lineage>
        <taxon>Bacteria</taxon>
        <taxon>Bacillati</taxon>
        <taxon>Actinomycetota</taxon>
        <taxon>Actinomycetes</taxon>
        <taxon>Pseudonocardiales</taxon>
        <taxon>Pseudonocardiaceae</taxon>
        <taxon>Actinoalloteichus</taxon>
    </lineage>
</organism>
<feature type="compositionally biased region" description="Basic residues" evidence="1">
    <location>
        <begin position="202"/>
        <end position="217"/>
    </location>
</feature>
<evidence type="ECO:0000313" key="2">
    <source>
        <dbReference type="EMBL" id="AOS64093.1"/>
    </source>
</evidence>
<gene>
    <name evidence="2" type="ORF">TL08_16465</name>
</gene>
<feature type="region of interest" description="Disordered" evidence="1">
    <location>
        <begin position="14"/>
        <end position="217"/>
    </location>
</feature>
<feature type="compositionally biased region" description="Basic and acidic residues" evidence="1">
    <location>
        <begin position="103"/>
        <end position="112"/>
    </location>
</feature>
<feature type="compositionally biased region" description="Basic and acidic residues" evidence="1">
    <location>
        <begin position="20"/>
        <end position="34"/>
    </location>
</feature>
<dbReference type="Proteomes" id="UP000095210">
    <property type="component" value="Chromosome"/>
</dbReference>
<protein>
    <submittedName>
        <fullName evidence="2">Uncharacterized protein</fullName>
    </submittedName>
</protein>
<keyword evidence="3" id="KW-1185">Reference proteome</keyword>